<dbReference type="InterPro" id="IPR049886">
    <property type="entry name" value="CFI_box_CTERM_dom"/>
</dbReference>
<evidence type="ECO:0000313" key="2">
    <source>
        <dbReference type="EMBL" id="AIF05309.1"/>
    </source>
</evidence>
<dbReference type="AlphaFoldDB" id="A0A075GN57"/>
<keyword evidence="1" id="KW-0812">Transmembrane</keyword>
<dbReference type="GO" id="GO:0016853">
    <property type="term" value="F:isomerase activity"/>
    <property type="evidence" value="ECO:0007669"/>
    <property type="project" value="UniProtKB-KW"/>
</dbReference>
<organism evidence="2">
    <name type="scientific">uncultured marine thaumarchaeote KM3_181_G03</name>
    <dbReference type="NCBI Taxonomy" id="1456065"/>
    <lineage>
        <taxon>Archaea</taxon>
        <taxon>Nitrososphaerota</taxon>
        <taxon>environmental samples</taxon>
    </lineage>
</organism>
<keyword evidence="2" id="KW-0413">Isomerase</keyword>
<protein>
    <submittedName>
        <fullName evidence="2">Peptidyl-prolyl isomerase</fullName>
    </submittedName>
</protein>
<proteinExistence type="predicted"/>
<reference evidence="2" key="1">
    <citation type="journal article" date="2014" name="Genome Biol. Evol.">
        <title>Pangenome evidence for extensive interdomain horizontal transfer affecting lineage core and shell genes in uncultured planktonic thaumarchaeota and euryarchaeota.</title>
        <authorList>
            <person name="Deschamps P."/>
            <person name="Zivanovic Y."/>
            <person name="Moreira D."/>
            <person name="Rodriguez-Valera F."/>
            <person name="Lopez-Garcia P."/>
        </authorList>
    </citation>
    <scope>NUCLEOTIDE SEQUENCE</scope>
</reference>
<dbReference type="EMBL" id="KF900735">
    <property type="protein sequence ID" value="AIF05309.1"/>
    <property type="molecule type" value="Genomic_DNA"/>
</dbReference>
<sequence length="522" mass="58432">MFKILIFLILLAGSSLFVTEAFALEIELQKESDRIIESMGWLEPEQHSLKEFLQIIIEQRESKYRISVGLISTSQSDIQLPDNIEAISSNPNISSMIITNEFACAPTQIDKACVIVEVERDGLGDNLTEIKKNAREIVDKIWYDQKGEYSGAIIFVPEFYSLTIQPKGGLSGVELERLGIKGEVAKVVYTIHKQPTSQLFPALSTMLLSDNIRTSGGFYNIAEKLSGNYFSEFNVIMTPLENHMLRELHISLICSNEIRELINCERLYNELTPGDQEGKIDEQIARGYVSPLDFIQVENISRSKIFSGEFLPLNSIIQVLIYSEDDLQVKSVNSNVIENLRAIGDIQENGWFFISKAGQKIDGRYIFGQELSVSKNDLAFSIGSYSENDIEIKKVEGGNGGGCLIATAAFGSELSPQVQFLREIRDNTVLQTESGTSFMAGFNQFYYSFSPAIADYERENPTFKEAVKLTLTPLLTSLTLLHYADIDSESEMLVYGIGVILLNIGIYFVAPAVLIMTVKRRI</sequence>
<evidence type="ECO:0000256" key="1">
    <source>
        <dbReference type="SAM" id="Phobius"/>
    </source>
</evidence>
<accession>A0A075GN57</accession>
<name>A0A075GN57_9ARCH</name>
<dbReference type="NCBIfam" id="NF041770">
    <property type="entry name" value="CFI_box_CTERM"/>
    <property type="match status" value="1"/>
</dbReference>
<feature type="transmembrane region" description="Helical" evidence="1">
    <location>
        <begin position="492"/>
        <end position="518"/>
    </location>
</feature>
<keyword evidence="1" id="KW-1133">Transmembrane helix</keyword>
<keyword evidence="1" id="KW-0472">Membrane</keyword>